<keyword evidence="3" id="KW-1185">Reference proteome</keyword>
<feature type="region of interest" description="Disordered" evidence="1">
    <location>
        <begin position="146"/>
        <end position="168"/>
    </location>
</feature>
<dbReference type="Proteomes" id="UP000054560">
    <property type="component" value="Unassembled WGS sequence"/>
</dbReference>
<accession>A0A0L0G8D8</accession>
<feature type="compositionally biased region" description="Basic residues" evidence="1">
    <location>
        <begin position="49"/>
        <end position="66"/>
    </location>
</feature>
<name>A0A0L0G8D8_9EUKA</name>
<evidence type="ECO:0000313" key="2">
    <source>
        <dbReference type="EMBL" id="KNC85265.1"/>
    </source>
</evidence>
<organism evidence="2 3">
    <name type="scientific">Sphaeroforma arctica JP610</name>
    <dbReference type="NCBI Taxonomy" id="667725"/>
    <lineage>
        <taxon>Eukaryota</taxon>
        <taxon>Ichthyosporea</taxon>
        <taxon>Ichthyophonida</taxon>
        <taxon>Sphaeroforma</taxon>
    </lineage>
</organism>
<evidence type="ECO:0000313" key="3">
    <source>
        <dbReference type="Proteomes" id="UP000054560"/>
    </source>
</evidence>
<sequence length="168" mass="19737">MGHSNWALMWSGDELILVPMSAINWSWFKDTNVPLSPQIKLLLGYRQSKPRAREKKMQMKRRHKPRRALERAAGGANNRRVDSGDDESSTEDFVPHSQAMDRSPVVRARTQRFFLGSVIVRMSCQIQMFQVMRTFRDQLWGTNRQVNNHSVQKHKERYNQTHNRSTQD</sequence>
<protein>
    <submittedName>
        <fullName evidence="2">Uncharacterized protein</fullName>
    </submittedName>
</protein>
<dbReference type="EMBL" id="KQ241712">
    <property type="protein sequence ID" value="KNC85265.1"/>
    <property type="molecule type" value="Genomic_DNA"/>
</dbReference>
<feature type="region of interest" description="Disordered" evidence="1">
    <location>
        <begin position="49"/>
        <end position="102"/>
    </location>
</feature>
<dbReference type="RefSeq" id="XP_014159167.1">
    <property type="nucleotide sequence ID" value="XM_014303692.1"/>
</dbReference>
<reference evidence="2 3" key="1">
    <citation type="submission" date="2011-02" db="EMBL/GenBank/DDBJ databases">
        <title>The Genome Sequence of Sphaeroforma arctica JP610.</title>
        <authorList>
            <consortium name="The Broad Institute Genome Sequencing Platform"/>
            <person name="Russ C."/>
            <person name="Cuomo C."/>
            <person name="Young S.K."/>
            <person name="Zeng Q."/>
            <person name="Gargeya S."/>
            <person name="Alvarado L."/>
            <person name="Berlin A."/>
            <person name="Chapman S.B."/>
            <person name="Chen Z."/>
            <person name="Freedman E."/>
            <person name="Gellesch M."/>
            <person name="Goldberg J."/>
            <person name="Griggs A."/>
            <person name="Gujja S."/>
            <person name="Heilman E."/>
            <person name="Heiman D."/>
            <person name="Howarth C."/>
            <person name="Mehta T."/>
            <person name="Neiman D."/>
            <person name="Pearson M."/>
            <person name="Roberts A."/>
            <person name="Saif S."/>
            <person name="Shea T."/>
            <person name="Shenoy N."/>
            <person name="Sisk P."/>
            <person name="Stolte C."/>
            <person name="Sykes S."/>
            <person name="White J."/>
            <person name="Yandava C."/>
            <person name="Burger G."/>
            <person name="Gray M.W."/>
            <person name="Holland P.W.H."/>
            <person name="King N."/>
            <person name="Lang F.B.F."/>
            <person name="Roger A.J."/>
            <person name="Ruiz-Trillo I."/>
            <person name="Haas B."/>
            <person name="Nusbaum C."/>
            <person name="Birren B."/>
        </authorList>
    </citation>
    <scope>NUCLEOTIDE SEQUENCE [LARGE SCALE GENOMIC DNA]</scope>
    <source>
        <strain evidence="2 3">JP610</strain>
    </source>
</reference>
<dbReference type="AlphaFoldDB" id="A0A0L0G8D8"/>
<evidence type="ECO:0000256" key="1">
    <source>
        <dbReference type="SAM" id="MobiDB-lite"/>
    </source>
</evidence>
<dbReference type="GeneID" id="25903065"/>
<gene>
    <name evidence="2" type="ORF">SARC_02561</name>
</gene>
<proteinExistence type="predicted"/>